<feature type="transmembrane region" description="Helical" evidence="1">
    <location>
        <begin position="12"/>
        <end position="36"/>
    </location>
</feature>
<dbReference type="EMBL" id="KB445809">
    <property type="protein sequence ID" value="EMD32786.1"/>
    <property type="molecule type" value="Genomic_DNA"/>
</dbReference>
<evidence type="ECO:0000256" key="1">
    <source>
        <dbReference type="SAM" id="Phobius"/>
    </source>
</evidence>
<keyword evidence="3" id="KW-1185">Reference proteome</keyword>
<feature type="transmembrane region" description="Helical" evidence="1">
    <location>
        <begin position="206"/>
        <end position="225"/>
    </location>
</feature>
<feature type="transmembrane region" description="Helical" evidence="1">
    <location>
        <begin position="237"/>
        <end position="256"/>
    </location>
</feature>
<dbReference type="Proteomes" id="UP000016930">
    <property type="component" value="Unassembled WGS sequence"/>
</dbReference>
<feature type="transmembrane region" description="Helical" evidence="1">
    <location>
        <begin position="160"/>
        <end position="185"/>
    </location>
</feature>
<keyword evidence="1" id="KW-0472">Membrane</keyword>
<keyword evidence="1" id="KW-0812">Transmembrane</keyword>
<reference evidence="2 3" key="1">
    <citation type="journal article" date="2012" name="Proc. Natl. Acad. Sci. U.S.A.">
        <title>Comparative genomics of Ceriporiopsis subvermispora and Phanerochaete chrysosporium provide insight into selective ligninolysis.</title>
        <authorList>
            <person name="Fernandez-Fueyo E."/>
            <person name="Ruiz-Duenas F.J."/>
            <person name="Ferreira P."/>
            <person name="Floudas D."/>
            <person name="Hibbett D.S."/>
            <person name="Canessa P."/>
            <person name="Larrondo L.F."/>
            <person name="James T.Y."/>
            <person name="Seelenfreund D."/>
            <person name="Lobos S."/>
            <person name="Polanco R."/>
            <person name="Tello M."/>
            <person name="Honda Y."/>
            <person name="Watanabe T."/>
            <person name="Watanabe T."/>
            <person name="Ryu J.S."/>
            <person name="Kubicek C.P."/>
            <person name="Schmoll M."/>
            <person name="Gaskell J."/>
            <person name="Hammel K.E."/>
            <person name="St John F.J."/>
            <person name="Vanden Wymelenberg A."/>
            <person name="Sabat G."/>
            <person name="Splinter BonDurant S."/>
            <person name="Syed K."/>
            <person name="Yadav J.S."/>
            <person name="Doddapaneni H."/>
            <person name="Subramanian V."/>
            <person name="Lavin J.L."/>
            <person name="Oguiza J.A."/>
            <person name="Perez G."/>
            <person name="Pisabarro A.G."/>
            <person name="Ramirez L."/>
            <person name="Santoyo F."/>
            <person name="Master E."/>
            <person name="Coutinho P.M."/>
            <person name="Henrissat B."/>
            <person name="Lombard V."/>
            <person name="Magnuson J.K."/>
            <person name="Kuees U."/>
            <person name="Hori C."/>
            <person name="Igarashi K."/>
            <person name="Samejima M."/>
            <person name="Held B.W."/>
            <person name="Barry K.W."/>
            <person name="LaButti K.M."/>
            <person name="Lapidus A."/>
            <person name="Lindquist E.A."/>
            <person name="Lucas S.M."/>
            <person name="Riley R."/>
            <person name="Salamov A.A."/>
            <person name="Hoffmeister D."/>
            <person name="Schwenk D."/>
            <person name="Hadar Y."/>
            <person name="Yarden O."/>
            <person name="de Vries R.P."/>
            <person name="Wiebenga A."/>
            <person name="Stenlid J."/>
            <person name="Eastwood D."/>
            <person name="Grigoriev I.V."/>
            <person name="Berka R.M."/>
            <person name="Blanchette R.A."/>
            <person name="Kersten P."/>
            <person name="Martinez A.T."/>
            <person name="Vicuna R."/>
            <person name="Cullen D."/>
        </authorList>
    </citation>
    <scope>NUCLEOTIDE SEQUENCE [LARGE SCALE GENOMIC DNA]</scope>
    <source>
        <strain evidence="2 3">B</strain>
    </source>
</reference>
<keyword evidence="1" id="KW-1133">Transmembrane helix</keyword>
<gene>
    <name evidence="2" type="ORF">CERSUDRAFT_99163</name>
</gene>
<organism evidence="2 3">
    <name type="scientific">Ceriporiopsis subvermispora (strain B)</name>
    <name type="common">White-rot fungus</name>
    <name type="synonym">Gelatoporia subvermispora</name>
    <dbReference type="NCBI Taxonomy" id="914234"/>
    <lineage>
        <taxon>Eukaryota</taxon>
        <taxon>Fungi</taxon>
        <taxon>Dikarya</taxon>
        <taxon>Basidiomycota</taxon>
        <taxon>Agaricomycotina</taxon>
        <taxon>Agaricomycetes</taxon>
        <taxon>Polyporales</taxon>
        <taxon>Gelatoporiaceae</taxon>
        <taxon>Gelatoporia</taxon>
    </lineage>
</organism>
<sequence>MGLTVGTARLIGLFVTDILLGMHLITFFNSLWIQLFRERGPGRKPNRILIAVTLTMGAIGILNACTDLALNNRVFVVTSGDTSLFTDLSYWMNVVQDLCMILQPMIGDAMLVYRFWAIYGRRWKVTIPYFVIWLAACSLAITIIVLSIKSHSPSGFNSPQFAPFIGAALILTVINNIITTGLIVFRLWKITRVTRAQVVGRHRLLVVMRIIIDSGLLYTLTAIVFLGTTVSQNSSDYVFGGVIVQVTAIAFNLVIIRLNQSSSPDDVGTSKTGPSAFVLDTLASSERGMNTARGVIHPVQLHMSRDSDPDEGSMPVK</sequence>
<feature type="transmembrane region" description="Helical" evidence="1">
    <location>
        <begin position="125"/>
        <end position="148"/>
    </location>
</feature>
<name>M2R1M6_CERS8</name>
<feature type="transmembrane region" description="Helical" evidence="1">
    <location>
        <begin position="48"/>
        <end position="70"/>
    </location>
</feature>
<feature type="transmembrane region" description="Helical" evidence="1">
    <location>
        <begin position="90"/>
        <end position="113"/>
    </location>
</feature>
<protein>
    <submittedName>
        <fullName evidence="2">Uncharacterized protein</fullName>
    </submittedName>
</protein>
<evidence type="ECO:0000313" key="2">
    <source>
        <dbReference type="EMBL" id="EMD32786.1"/>
    </source>
</evidence>
<proteinExistence type="predicted"/>
<evidence type="ECO:0000313" key="3">
    <source>
        <dbReference type="Proteomes" id="UP000016930"/>
    </source>
</evidence>
<accession>M2R1M6</accession>
<dbReference type="HOGENOM" id="CLU_044614_1_0_1"/>
<dbReference type="AlphaFoldDB" id="M2R1M6"/>
<dbReference type="OrthoDB" id="3269446at2759"/>